<keyword evidence="2 3" id="KW-0697">Rotamase</keyword>
<dbReference type="AlphaFoldDB" id="A0A1G7ZYU6"/>
<keyword evidence="5" id="KW-0812">Transmembrane</keyword>
<feature type="domain" description="PPIase FKBP-type" evidence="6">
    <location>
        <begin position="127"/>
        <end position="213"/>
    </location>
</feature>
<evidence type="ECO:0000256" key="5">
    <source>
        <dbReference type="SAM" id="Phobius"/>
    </source>
</evidence>
<dbReference type="Gene3D" id="3.10.50.40">
    <property type="match status" value="1"/>
</dbReference>
<keyword evidence="3 4" id="KW-0413">Isomerase</keyword>
<keyword evidence="5" id="KW-1133">Transmembrane helix</keyword>
<name>A0A1G7ZYU6_CHIFI</name>
<keyword evidence="5" id="KW-0472">Membrane</keyword>
<accession>A0A1G7ZYU6</accession>
<dbReference type="STRING" id="104663.SAMN04488121_10953"/>
<dbReference type="InterPro" id="IPR046357">
    <property type="entry name" value="PPIase_dom_sf"/>
</dbReference>
<evidence type="ECO:0000256" key="2">
    <source>
        <dbReference type="ARBA" id="ARBA00023110"/>
    </source>
</evidence>
<dbReference type="InterPro" id="IPR001179">
    <property type="entry name" value="PPIase_FKBP_dom"/>
</dbReference>
<evidence type="ECO:0000313" key="7">
    <source>
        <dbReference type="EMBL" id="SDH13869.1"/>
    </source>
</evidence>
<feature type="transmembrane region" description="Helical" evidence="5">
    <location>
        <begin position="22"/>
        <end position="43"/>
    </location>
</feature>
<evidence type="ECO:0000256" key="1">
    <source>
        <dbReference type="ARBA" id="ARBA00000971"/>
    </source>
</evidence>
<evidence type="ECO:0000313" key="8">
    <source>
        <dbReference type="Proteomes" id="UP000199045"/>
    </source>
</evidence>
<comment type="catalytic activity">
    <reaction evidence="1 3 4">
        <text>[protein]-peptidylproline (omega=180) = [protein]-peptidylproline (omega=0)</text>
        <dbReference type="Rhea" id="RHEA:16237"/>
        <dbReference type="Rhea" id="RHEA-COMP:10747"/>
        <dbReference type="Rhea" id="RHEA-COMP:10748"/>
        <dbReference type="ChEBI" id="CHEBI:83833"/>
        <dbReference type="ChEBI" id="CHEBI:83834"/>
        <dbReference type="EC" id="5.2.1.8"/>
    </reaction>
</comment>
<evidence type="ECO:0000256" key="3">
    <source>
        <dbReference type="PROSITE-ProRule" id="PRU00277"/>
    </source>
</evidence>
<protein>
    <recommendedName>
        <fullName evidence="4">Peptidyl-prolyl cis-trans isomerase</fullName>
        <ecNumber evidence="4">5.2.1.8</ecNumber>
    </recommendedName>
</protein>
<dbReference type="SUPFAM" id="SSF54534">
    <property type="entry name" value="FKBP-like"/>
    <property type="match status" value="1"/>
</dbReference>
<dbReference type="Pfam" id="PF00254">
    <property type="entry name" value="FKBP_C"/>
    <property type="match status" value="1"/>
</dbReference>
<organism evidence="7 8">
    <name type="scientific">Chitinophaga filiformis</name>
    <name type="common">Myxococcus filiformis</name>
    <name type="synonym">Flexibacter filiformis</name>
    <dbReference type="NCBI Taxonomy" id="104663"/>
    <lineage>
        <taxon>Bacteria</taxon>
        <taxon>Pseudomonadati</taxon>
        <taxon>Bacteroidota</taxon>
        <taxon>Chitinophagia</taxon>
        <taxon>Chitinophagales</taxon>
        <taxon>Chitinophagaceae</taxon>
        <taxon>Chitinophaga</taxon>
    </lineage>
</organism>
<comment type="similarity">
    <text evidence="4">Belongs to the FKBP-type PPIase family.</text>
</comment>
<proteinExistence type="inferred from homology"/>
<dbReference type="PROSITE" id="PS50059">
    <property type="entry name" value="FKBP_PPIASE"/>
    <property type="match status" value="1"/>
</dbReference>
<evidence type="ECO:0000256" key="4">
    <source>
        <dbReference type="RuleBase" id="RU003915"/>
    </source>
</evidence>
<sequence>MVATVWVWTTNKNSIQNISERVSAIGGHPFLFVTFPVTLALFLRYNCMNAILRATFCFLLPVLLLTACAKNEYSGAYEDNIIERSILKQDSLIQQYIENHNLAMEHDFSGLYFKIEEPGDSIHPTLNSVPTINYTRRNLNDSLLDASFGDTDFDGRALKDHIVGWQIGLQKIGKGGKIFMIIPSRLAFGTAAVGNIIPANTVLVCDVELVDFK</sequence>
<dbReference type="EC" id="5.2.1.8" evidence="4"/>
<dbReference type="EMBL" id="FNBN01000009">
    <property type="protein sequence ID" value="SDH13869.1"/>
    <property type="molecule type" value="Genomic_DNA"/>
</dbReference>
<reference evidence="7 8" key="1">
    <citation type="submission" date="2016-10" db="EMBL/GenBank/DDBJ databases">
        <authorList>
            <person name="de Groot N.N."/>
        </authorList>
    </citation>
    <scope>NUCLEOTIDE SEQUENCE [LARGE SCALE GENOMIC DNA]</scope>
    <source>
        <strain evidence="7 8">DSM 527</strain>
    </source>
</reference>
<gene>
    <name evidence="7" type="ORF">SAMN04488121_10953</name>
</gene>
<dbReference type="OrthoDB" id="9814548at2"/>
<evidence type="ECO:0000259" key="6">
    <source>
        <dbReference type="PROSITE" id="PS50059"/>
    </source>
</evidence>
<dbReference type="Proteomes" id="UP000199045">
    <property type="component" value="Unassembled WGS sequence"/>
</dbReference>
<dbReference type="GO" id="GO:0003755">
    <property type="term" value="F:peptidyl-prolyl cis-trans isomerase activity"/>
    <property type="evidence" value="ECO:0007669"/>
    <property type="project" value="UniProtKB-UniRule"/>
</dbReference>